<keyword evidence="3" id="KW-0274">FAD</keyword>
<dbReference type="NCBIfam" id="TIGR02963">
    <property type="entry name" value="xanthine_xdhA"/>
    <property type="match status" value="1"/>
</dbReference>
<dbReference type="InterPro" id="IPR005107">
    <property type="entry name" value="CO_DH_flav_C"/>
</dbReference>
<evidence type="ECO:0000259" key="7">
    <source>
        <dbReference type="PROSITE" id="PS51387"/>
    </source>
</evidence>
<dbReference type="SUPFAM" id="SSF47741">
    <property type="entry name" value="CO dehydrogenase ISP C-domain like"/>
    <property type="match status" value="1"/>
</dbReference>
<dbReference type="Pfam" id="PF03450">
    <property type="entry name" value="CO_deh_flav_C"/>
    <property type="match status" value="1"/>
</dbReference>
<dbReference type="EC" id="1.17.1.4" evidence="8"/>
<comment type="caution">
    <text evidence="8">The sequence shown here is derived from an EMBL/GenBank/DDBJ whole genome shotgun (WGS) entry which is preliminary data.</text>
</comment>
<evidence type="ECO:0000256" key="3">
    <source>
        <dbReference type="ARBA" id="ARBA00022827"/>
    </source>
</evidence>
<dbReference type="InterPro" id="IPR016208">
    <property type="entry name" value="Ald_Oxase/xanthine_DH-like"/>
</dbReference>
<dbReference type="AlphaFoldDB" id="A0A7Y2P293"/>
<dbReference type="GO" id="GO:0071949">
    <property type="term" value="F:FAD binding"/>
    <property type="evidence" value="ECO:0007669"/>
    <property type="project" value="InterPro"/>
</dbReference>
<dbReference type="InterPro" id="IPR002888">
    <property type="entry name" value="2Fe-2S-bd"/>
</dbReference>
<dbReference type="PROSITE" id="PS51085">
    <property type="entry name" value="2FE2S_FER_2"/>
    <property type="match status" value="1"/>
</dbReference>
<dbReference type="InterPro" id="IPR036884">
    <property type="entry name" value="2Fe-2S-bd_dom_sf"/>
</dbReference>
<dbReference type="Gene3D" id="3.30.465.10">
    <property type="match status" value="1"/>
</dbReference>
<name>A0A7Y2P293_9BURK</name>
<feature type="domain" description="FAD-binding PCMH-type" evidence="7">
    <location>
        <begin position="190"/>
        <end position="364"/>
    </location>
</feature>
<evidence type="ECO:0000259" key="6">
    <source>
        <dbReference type="PROSITE" id="PS51085"/>
    </source>
</evidence>
<accession>A0A7Y2P293</accession>
<dbReference type="InterPro" id="IPR016169">
    <property type="entry name" value="FAD-bd_PCMH_sub2"/>
</dbReference>
<evidence type="ECO:0000256" key="1">
    <source>
        <dbReference type="ARBA" id="ARBA00022630"/>
    </source>
</evidence>
<dbReference type="InterPro" id="IPR012175">
    <property type="entry name" value="Xanth_DH_ssu_bac"/>
</dbReference>
<dbReference type="PANTHER" id="PTHR45444">
    <property type="entry name" value="XANTHINE DEHYDROGENASE"/>
    <property type="match status" value="1"/>
</dbReference>
<dbReference type="Gene3D" id="1.10.150.120">
    <property type="entry name" value="[2Fe-2S]-binding domain"/>
    <property type="match status" value="1"/>
</dbReference>
<dbReference type="SMART" id="SM01092">
    <property type="entry name" value="CO_deh_flav_C"/>
    <property type="match status" value="1"/>
</dbReference>
<dbReference type="Pfam" id="PF01799">
    <property type="entry name" value="Fer2_2"/>
    <property type="match status" value="1"/>
</dbReference>
<keyword evidence="9" id="KW-1185">Reference proteome</keyword>
<organism evidence="8 9">
    <name type="scientific">Telluria aromaticivorans</name>
    <dbReference type="NCBI Taxonomy" id="2725995"/>
    <lineage>
        <taxon>Bacteria</taxon>
        <taxon>Pseudomonadati</taxon>
        <taxon>Pseudomonadota</taxon>
        <taxon>Betaproteobacteria</taxon>
        <taxon>Burkholderiales</taxon>
        <taxon>Oxalobacteraceae</taxon>
        <taxon>Telluria group</taxon>
        <taxon>Telluria</taxon>
    </lineage>
</organism>
<gene>
    <name evidence="8" type="primary">xdhA</name>
    <name evidence="8" type="ORF">HGB41_20460</name>
</gene>
<keyword evidence="5" id="KW-0408">Iron</keyword>
<dbReference type="InterPro" id="IPR016167">
    <property type="entry name" value="FAD-bd_PCMH_sub1"/>
</dbReference>
<protein>
    <submittedName>
        <fullName evidence="8">Xanthine dehydrogenase small subunit</fullName>
        <ecNumber evidence="8">1.17.1.4</ecNumber>
    </submittedName>
</protein>
<dbReference type="InterPro" id="IPR036683">
    <property type="entry name" value="CO_DH_flav_C_dom_sf"/>
</dbReference>
<sequence>MPDPIRFYYRGAVQEVRDVLPSQTILQHLREDLHCTGTKEGCAEGDCGACTVVIGSLEDGKLELKAVNSCIQFTPTLDGKALFTVEDLQQQDGSLHPVQQALVECHGSQCGFCTPGFAMSLWGMYLKQEGRQPSRCQIDDALSGNLCRCTGYRPIIDAARRMVELPPASFDRAALAERLKVLQRAHGFTYEAKGGRFHAPRTLDELVRLRAEHPAALLLAGSTDVGLWVTKQMRELNEIIYLGQVEALKLVNEADGMLEIGAGVTLNDAYAAVCRHYPDELGEMWQRFASLPIRNAGTLGGNVANGSPIGDSMPWLIALGAQVVLRGAAGERVLALEDFYLGYQQKDLRADEFVQALRIPLPRAGMQFRTYKLAKRFDQDISAVCAAFAVTLDGHTVTEARIAFGGMAATPRRAASAEAALVGQPWTEDAMRAAMRAMAQDYAPLSDMRASSNYRMQAAQNLLRRFWLETRVDNPLPATAVNAFAAGTEGESR</sequence>
<dbReference type="InterPro" id="IPR001041">
    <property type="entry name" value="2Fe-2S_ferredoxin-type"/>
</dbReference>
<dbReference type="InterPro" id="IPR002346">
    <property type="entry name" value="Mopterin_DH_FAD-bd"/>
</dbReference>
<evidence type="ECO:0000313" key="8">
    <source>
        <dbReference type="EMBL" id="NNG25361.1"/>
    </source>
</evidence>
<dbReference type="PANTHER" id="PTHR45444:SF3">
    <property type="entry name" value="XANTHINE DEHYDROGENASE"/>
    <property type="match status" value="1"/>
</dbReference>
<dbReference type="InterPro" id="IPR012675">
    <property type="entry name" value="Beta-grasp_dom_sf"/>
</dbReference>
<dbReference type="InterPro" id="IPR036318">
    <property type="entry name" value="FAD-bd_PCMH-like_sf"/>
</dbReference>
<feature type="domain" description="2Fe-2S ferredoxin-type" evidence="6">
    <location>
        <begin position="3"/>
        <end position="88"/>
    </location>
</feature>
<dbReference type="InterPro" id="IPR036010">
    <property type="entry name" value="2Fe-2S_ferredoxin-like_sf"/>
</dbReference>
<dbReference type="PROSITE" id="PS00197">
    <property type="entry name" value="2FE2S_FER_1"/>
    <property type="match status" value="1"/>
</dbReference>
<keyword evidence="1" id="KW-0285">Flavoprotein</keyword>
<keyword evidence="2" id="KW-0479">Metal-binding</keyword>
<evidence type="ECO:0000256" key="2">
    <source>
        <dbReference type="ARBA" id="ARBA00022723"/>
    </source>
</evidence>
<dbReference type="InterPro" id="IPR016166">
    <property type="entry name" value="FAD-bd_PCMH"/>
</dbReference>
<dbReference type="Pfam" id="PF00111">
    <property type="entry name" value="Fer2"/>
    <property type="match status" value="1"/>
</dbReference>
<keyword evidence="4 8" id="KW-0560">Oxidoreductase</keyword>
<dbReference type="EMBL" id="JABAIV010000009">
    <property type="protein sequence ID" value="NNG25361.1"/>
    <property type="molecule type" value="Genomic_DNA"/>
</dbReference>
<dbReference type="GO" id="GO:0051537">
    <property type="term" value="F:2 iron, 2 sulfur cluster binding"/>
    <property type="evidence" value="ECO:0007669"/>
    <property type="project" value="InterPro"/>
</dbReference>
<evidence type="ECO:0000313" key="9">
    <source>
        <dbReference type="Proteomes" id="UP000533905"/>
    </source>
</evidence>
<reference evidence="8 9" key="1">
    <citation type="submission" date="2020-04" db="EMBL/GenBank/DDBJ databases">
        <title>Massilia sp. nov., a cold adapted bacteria isolated from Arctic soil.</title>
        <authorList>
            <person name="Son J."/>
            <person name="Ka J.-O."/>
        </authorList>
    </citation>
    <scope>NUCLEOTIDE SEQUENCE [LARGE SCALE GENOMIC DNA]</scope>
    <source>
        <strain evidence="8 9">ML15P13</strain>
    </source>
</reference>
<dbReference type="Gene3D" id="3.30.390.50">
    <property type="entry name" value="CO dehydrogenase flavoprotein, C-terminal domain"/>
    <property type="match status" value="1"/>
</dbReference>
<dbReference type="GO" id="GO:0005506">
    <property type="term" value="F:iron ion binding"/>
    <property type="evidence" value="ECO:0007669"/>
    <property type="project" value="InterPro"/>
</dbReference>
<evidence type="ECO:0000256" key="5">
    <source>
        <dbReference type="ARBA" id="ARBA00023004"/>
    </source>
</evidence>
<dbReference type="SUPFAM" id="SSF56176">
    <property type="entry name" value="FAD-binding/transporter-associated domain-like"/>
    <property type="match status" value="1"/>
</dbReference>
<dbReference type="SUPFAM" id="SSF55447">
    <property type="entry name" value="CO dehydrogenase flavoprotein C-terminal domain-like"/>
    <property type="match status" value="1"/>
</dbReference>
<dbReference type="PIRSF" id="PIRSF036557">
    <property type="entry name" value="XdhA_RC"/>
    <property type="match status" value="1"/>
</dbReference>
<dbReference type="PROSITE" id="PS51387">
    <property type="entry name" value="FAD_PCMH"/>
    <property type="match status" value="1"/>
</dbReference>
<dbReference type="CDD" id="cd00207">
    <property type="entry name" value="fer2"/>
    <property type="match status" value="1"/>
</dbReference>
<dbReference type="InterPro" id="IPR006058">
    <property type="entry name" value="2Fe2S_fd_BS"/>
</dbReference>
<evidence type="ECO:0000256" key="4">
    <source>
        <dbReference type="ARBA" id="ARBA00023002"/>
    </source>
</evidence>
<dbReference type="Proteomes" id="UP000533905">
    <property type="component" value="Unassembled WGS sequence"/>
</dbReference>
<dbReference type="InterPro" id="IPR014307">
    <property type="entry name" value="Xanthine_DH_ssu"/>
</dbReference>
<dbReference type="Gene3D" id="3.30.43.10">
    <property type="entry name" value="Uridine Diphospho-n-acetylenolpyruvylglucosamine Reductase, domain 2"/>
    <property type="match status" value="1"/>
</dbReference>
<dbReference type="SUPFAM" id="SSF54292">
    <property type="entry name" value="2Fe-2S ferredoxin-like"/>
    <property type="match status" value="1"/>
</dbReference>
<proteinExistence type="predicted"/>
<dbReference type="GO" id="GO:0004854">
    <property type="term" value="F:xanthine dehydrogenase activity"/>
    <property type="evidence" value="ECO:0007669"/>
    <property type="project" value="UniProtKB-EC"/>
</dbReference>
<dbReference type="Pfam" id="PF00941">
    <property type="entry name" value="FAD_binding_5"/>
    <property type="match status" value="1"/>
</dbReference>
<dbReference type="Gene3D" id="3.10.20.30">
    <property type="match status" value="1"/>
</dbReference>
<dbReference type="RefSeq" id="WP_171087927.1">
    <property type="nucleotide sequence ID" value="NZ_JABAIV010000009.1"/>
</dbReference>